<name>A0A6B8KCZ8_9HYPH</name>
<dbReference type="Pfam" id="PF03916">
    <property type="entry name" value="NrfD"/>
    <property type="match status" value="1"/>
</dbReference>
<evidence type="ECO:0000313" key="9">
    <source>
        <dbReference type="Proteomes" id="UP000309061"/>
    </source>
</evidence>
<evidence type="ECO:0000256" key="1">
    <source>
        <dbReference type="ARBA" id="ARBA00004651"/>
    </source>
</evidence>
<feature type="transmembrane region" description="Helical" evidence="7">
    <location>
        <begin position="267"/>
        <end position="287"/>
    </location>
</feature>
<feature type="transmembrane region" description="Helical" evidence="7">
    <location>
        <begin position="120"/>
        <end position="145"/>
    </location>
</feature>
<sequence>MNDTPRSIASQDERWVLPQGRSYETITDLVSAPLLERQRWSWRAWRIAFVASLLLTGLMLVSASWLLAQGIGVWGVNTTVVWGFAIANYVWWIGIGNAGTLISAMLLLMRQHWRASINRFAEAMTLFAAGIAGLFPILHLGRPLYFYWLTPYPNTMALWPQWRSALIWDFWAILSYILFSILFWYVGLIPDFACLRDRARSEKSRSRFGALALGWRGSARQWRLYHIYHMTMACLGVPLVVSLHSVVGLDFAASLMPGWSETIFPPYFVVGAMYSGFAMVVVLAAAVRWGFRLQAIITIDHFDVMAKIMLAASMIMSASYLTEWFAAWYGGDPNERSLVRFEFLGDYRVLYYLMLFCNCVVAQAFWARAARRSILAVVIVAILINIGMWLERITIVWNTLSHDYAASMWRVFHPTFWDYSLMFGSLGLFALLYLTLCRMAPIVSIHETRHLLSLEKQT</sequence>
<dbReference type="GO" id="GO:0005886">
    <property type="term" value="C:plasma membrane"/>
    <property type="evidence" value="ECO:0007669"/>
    <property type="project" value="UniProtKB-SubCell"/>
</dbReference>
<gene>
    <name evidence="8" type="ORF">H2LOC_000665</name>
</gene>
<dbReference type="PANTHER" id="PTHR43044:SF2">
    <property type="entry name" value="POLYSULPHIDE REDUCTASE NRFD"/>
    <property type="match status" value="1"/>
</dbReference>
<proteinExistence type="inferred from homology"/>
<dbReference type="PANTHER" id="PTHR43044">
    <property type="match status" value="1"/>
</dbReference>
<protein>
    <submittedName>
        <fullName evidence="8">Hydrogenase</fullName>
    </submittedName>
</protein>
<feature type="transmembrane region" description="Helical" evidence="7">
    <location>
        <begin position="308"/>
        <end position="329"/>
    </location>
</feature>
<feature type="transmembrane region" description="Helical" evidence="7">
    <location>
        <begin position="165"/>
        <end position="188"/>
    </location>
</feature>
<dbReference type="RefSeq" id="WP_136494637.1">
    <property type="nucleotide sequence ID" value="NZ_CP046052.1"/>
</dbReference>
<dbReference type="EMBL" id="CP046052">
    <property type="protein sequence ID" value="QGM44330.1"/>
    <property type="molecule type" value="Genomic_DNA"/>
</dbReference>
<dbReference type="KEGG" id="mhey:H2LOC_000665"/>
<dbReference type="InterPro" id="IPR005614">
    <property type="entry name" value="NrfD-like"/>
</dbReference>
<evidence type="ECO:0000256" key="4">
    <source>
        <dbReference type="ARBA" id="ARBA00022692"/>
    </source>
</evidence>
<keyword evidence="5 7" id="KW-1133">Transmembrane helix</keyword>
<dbReference type="Proteomes" id="UP000309061">
    <property type="component" value="Chromosome"/>
</dbReference>
<evidence type="ECO:0000256" key="2">
    <source>
        <dbReference type="ARBA" id="ARBA00008929"/>
    </source>
</evidence>
<organism evidence="8 9">
    <name type="scientific">Methylocystis heyeri</name>
    <dbReference type="NCBI Taxonomy" id="391905"/>
    <lineage>
        <taxon>Bacteria</taxon>
        <taxon>Pseudomonadati</taxon>
        <taxon>Pseudomonadota</taxon>
        <taxon>Alphaproteobacteria</taxon>
        <taxon>Hyphomicrobiales</taxon>
        <taxon>Methylocystaceae</taxon>
        <taxon>Methylocystis</taxon>
    </lineage>
</organism>
<keyword evidence="3" id="KW-1003">Cell membrane</keyword>
<evidence type="ECO:0000256" key="3">
    <source>
        <dbReference type="ARBA" id="ARBA00022475"/>
    </source>
</evidence>
<reference evidence="8 9" key="1">
    <citation type="submission" date="2019-11" db="EMBL/GenBank/DDBJ databases">
        <title>The genome sequence of Methylocystis heyeri.</title>
        <authorList>
            <person name="Oshkin I.Y."/>
            <person name="Miroshnikov K."/>
            <person name="Dedysh S.N."/>
        </authorList>
    </citation>
    <scope>NUCLEOTIDE SEQUENCE [LARGE SCALE GENOMIC DNA]</scope>
    <source>
        <strain evidence="8 9">H2</strain>
    </source>
</reference>
<feature type="transmembrane region" description="Helical" evidence="7">
    <location>
        <begin position="417"/>
        <end position="436"/>
    </location>
</feature>
<evidence type="ECO:0000313" key="8">
    <source>
        <dbReference type="EMBL" id="QGM44330.1"/>
    </source>
</evidence>
<evidence type="ECO:0000256" key="6">
    <source>
        <dbReference type="ARBA" id="ARBA00023136"/>
    </source>
</evidence>
<feature type="transmembrane region" description="Helical" evidence="7">
    <location>
        <begin position="349"/>
        <end position="367"/>
    </location>
</feature>
<dbReference type="AlphaFoldDB" id="A0A6B8KCZ8"/>
<comment type="subcellular location">
    <subcellularLocation>
        <location evidence="1">Cell membrane</location>
        <topology evidence="1">Multi-pass membrane protein</topology>
    </subcellularLocation>
</comment>
<feature type="transmembrane region" description="Helical" evidence="7">
    <location>
        <begin position="80"/>
        <end position="108"/>
    </location>
</feature>
<feature type="transmembrane region" description="Helical" evidence="7">
    <location>
        <begin position="225"/>
        <end position="247"/>
    </location>
</feature>
<keyword evidence="4 7" id="KW-0812">Transmembrane</keyword>
<feature type="transmembrane region" description="Helical" evidence="7">
    <location>
        <begin position="374"/>
        <end position="397"/>
    </location>
</feature>
<keyword evidence="6 7" id="KW-0472">Membrane</keyword>
<keyword evidence="9" id="KW-1185">Reference proteome</keyword>
<accession>A0A6B8KCZ8</accession>
<feature type="transmembrane region" description="Helical" evidence="7">
    <location>
        <begin position="47"/>
        <end position="68"/>
    </location>
</feature>
<dbReference type="OrthoDB" id="9806499at2"/>
<evidence type="ECO:0000256" key="7">
    <source>
        <dbReference type="SAM" id="Phobius"/>
    </source>
</evidence>
<evidence type="ECO:0000256" key="5">
    <source>
        <dbReference type="ARBA" id="ARBA00022989"/>
    </source>
</evidence>
<comment type="similarity">
    <text evidence="2">Belongs to the NrfD family.</text>
</comment>